<sequence>MTLQPTTPQAGPPPHLTGLGAEAHHWLSAAHAAATAQDARWELHFAEAGRRCGPAHADPARVLLLTAARPHPATLTRLYRQGTAPERRAVLLALHPLHCDPAVGLPLVEDALRTNDTTLFTAALGPYTARHLDAHQWRHAVLKCLFTDVPVTRIAGLAARARGDAELARMLRAHAAERTAAHREIPAGLPHVLALTQEQ</sequence>
<gene>
    <name evidence="3" type="ORF">DSMT0173</name>
    <name evidence="1" type="ORF">SAM40697_0160</name>
    <name evidence="2" type="ORF">SAM40697_6765</name>
</gene>
<accession>Q0JWB2</accession>
<dbReference type="EMBL" id="AM279695">
    <property type="protein sequence ID" value="CAK51254.1"/>
    <property type="molecule type" value="Genomic_DNA"/>
</dbReference>
<proteinExistence type="predicted"/>
<keyword evidence="4" id="KW-1185">Reference proteome</keyword>
<reference evidence="1 4" key="3">
    <citation type="journal article" date="2016" name="Genome Announc.">
        <title>Complete Genome Sequence of Streptomyces ambofaciens DSM 40697, a Paradigm for Genome Plasticity Studies.</title>
        <authorList>
            <person name="Thibessard A."/>
            <person name="Leblond P."/>
        </authorList>
    </citation>
    <scope>NUCLEOTIDE SEQUENCE [LARGE SCALE GENOMIC DNA]</scope>
    <source>
        <strain evidence="1 4">DSM 40697</strain>
    </source>
</reference>
<dbReference type="PATRIC" id="fig|1889.10.peg.182"/>
<evidence type="ECO:0000313" key="3">
    <source>
        <dbReference type="EMBL" id="CAK51254.1"/>
    </source>
</evidence>
<evidence type="ECO:0000313" key="2">
    <source>
        <dbReference type="EMBL" id="ANB10717.1"/>
    </source>
</evidence>
<evidence type="ECO:0000313" key="1">
    <source>
        <dbReference type="EMBL" id="ANB04123.1"/>
    </source>
</evidence>
<dbReference type="NCBIfam" id="NF035938">
    <property type="entry name" value="EboA_domain"/>
    <property type="match status" value="1"/>
</dbReference>
<organism evidence="3">
    <name type="scientific">Streptomyces ambofaciens</name>
    <dbReference type="NCBI Taxonomy" id="1889"/>
    <lineage>
        <taxon>Bacteria</taxon>
        <taxon>Bacillati</taxon>
        <taxon>Actinomycetota</taxon>
        <taxon>Actinomycetes</taxon>
        <taxon>Kitasatosporales</taxon>
        <taxon>Streptomycetaceae</taxon>
        <taxon>Streptomyces</taxon>
    </lineage>
</organism>
<dbReference type="EMBL" id="AM279694">
    <property type="protein sequence ID" value="CAK51016.1"/>
    <property type="molecule type" value="Genomic_DNA"/>
</dbReference>
<dbReference type="EMBL" id="CP012949">
    <property type="protein sequence ID" value="ANB10717.1"/>
    <property type="molecule type" value="Genomic_DNA"/>
</dbReference>
<reference evidence="3" key="1">
    <citation type="journal article" date="2006" name="J. Bacteriol.">
        <title>Intraspecific variability of the terminal inverted repeats of the linear chromosome of Streptomyces ambofaciens.</title>
        <authorList>
            <person name="Choulet F."/>
            <person name="Gallois A."/>
            <person name="Aigle B."/>
            <person name="Mangenot S."/>
            <person name="Gerbaud C."/>
            <person name="Truong C."/>
            <person name="Francou F.X."/>
            <person name="Borges F."/>
            <person name="Fourrier C."/>
            <person name="Guerineau M."/>
            <person name="Decaris B."/>
            <person name="Barbe V."/>
            <person name="Pernodet J.L."/>
            <person name="Leblond P."/>
        </authorList>
    </citation>
    <scope>NUCLEOTIDE SEQUENCE</scope>
    <source>
        <strain evidence="3">DSM40697</strain>
    </source>
</reference>
<dbReference type="AlphaFoldDB" id="Q0JWB2"/>
<protein>
    <submittedName>
        <fullName evidence="1">Sugar phosphate isomerase</fullName>
    </submittedName>
</protein>
<evidence type="ECO:0000313" key="4">
    <source>
        <dbReference type="Proteomes" id="UP000076720"/>
    </source>
</evidence>
<reference evidence="4" key="2">
    <citation type="submission" date="2015-10" db="EMBL/GenBank/DDBJ databases">
        <title>Complete genome sequence of Streptomyces ambofaciens DSM 40697.</title>
        <authorList>
            <person name="Thibessard A."/>
            <person name="Leblond P."/>
        </authorList>
    </citation>
    <scope>NUCLEOTIDE SEQUENCE [LARGE SCALE GENOMIC DNA]</scope>
    <source>
        <strain evidence="4">DSM 40697</strain>
    </source>
</reference>
<dbReference type="InterPro" id="IPR047715">
    <property type="entry name" value="EboA_dom"/>
</dbReference>
<dbReference type="EMBL" id="CP012949">
    <property type="protein sequence ID" value="ANB04123.1"/>
    <property type="molecule type" value="Genomic_DNA"/>
</dbReference>
<dbReference type="RefSeq" id="WP_063480886.1">
    <property type="nucleotide sequence ID" value="NZ_CP012949.1"/>
</dbReference>
<dbReference type="Proteomes" id="UP000076720">
    <property type="component" value="Chromosome"/>
</dbReference>
<keyword evidence="1" id="KW-0413">Isomerase</keyword>
<name>Q0JWB2_STRAM</name>
<dbReference type="GO" id="GO:0016853">
    <property type="term" value="F:isomerase activity"/>
    <property type="evidence" value="ECO:0007669"/>
    <property type="project" value="UniProtKB-KW"/>
</dbReference>